<keyword evidence="3" id="KW-0378">Hydrolase</keyword>
<dbReference type="OrthoDB" id="9764363at2"/>
<feature type="transmembrane region" description="Helical" evidence="5">
    <location>
        <begin position="7"/>
        <end position="29"/>
    </location>
</feature>
<dbReference type="EMBL" id="OBEK01000001">
    <property type="protein sequence ID" value="SNZ05331.1"/>
    <property type="molecule type" value="Genomic_DNA"/>
</dbReference>
<evidence type="ECO:0000256" key="5">
    <source>
        <dbReference type="SAM" id="Phobius"/>
    </source>
</evidence>
<dbReference type="InterPro" id="IPR029045">
    <property type="entry name" value="ClpP/crotonase-like_dom_sf"/>
</dbReference>
<gene>
    <name evidence="7" type="ORF">SAMN05421503_0919</name>
</gene>
<name>A0A285NCD2_9BACI</name>
<proteinExistence type="inferred from homology"/>
<organism evidence="7 8">
    <name type="scientific">Terribacillus aidingensis</name>
    <dbReference type="NCBI Taxonomy" id="586416"/>
    <lineage>
        <taxon>Bacteria</taxon>
        <taxon>Bacillati</taxon>
        <taxon>Bacillota</taxon>
        <taxon>Bacilli</taxon>
        <taxon>Bacillales</taxon>
        <taxon>Bacillaceae</taxon>
        <taxon>Terribacillus</taxon>
    </lineage>
</organism>
<evidence type="ECO:0000256" key="4">
    <source>
        <dbReference type="ARBA" id="ARBA00022825"/>
    </source>
</evidence>
<accession>A0A285NCD2</accession>
<dbReference type="Proteomes" id="UP000219356">
    <property type="component" value="Unassembled WGS sequence"/>
</dbReference>
<dbReference type="NCBIfam" id="TIGR00706">
    <property type="entry name" value="SppA_dom"/>
    <property type="match status" value="1"/>
</dbReference>
<reference evidence="8" key="1">
    <citation type="submission" date="2017-09" db="EMBL/GenBank/DDBJ databases">
        <authorList>
            <person name="Varghese N."/>
            <person name="Submissions S."/>
        </authorList>
    </citation>
    <scope>NUCLEOTIDE SEQUENCE [LARGE SCALE GENOMIC DNA]</scope>
    <source>
        <strain evidence="8">CGMCC 1.8913</strain>
    </source>
</reference>
<dbReference type="SUPFAM" id="SSF52096">
    <property type="entry name" value="ClpP/crotonase"/>
    <property type="match status" value="1"/>
</dbReference>
<comment type="similarity">
    <text evidence="1">Belongs to the peptidase S49 family.</text>
</comment>
<dbReference type="InterPro" id="IPR004635">
    <property type="entry name" value="Pept_S49_SppA"/>
</dbReference>
<evidence type="ECO:0000256" key="3">
    <source>
        <dbReference type="ARBA" id="ARBA00022801"/>
    </source>
</evidence>
<dbReference type="AlphaFoldDB" id="A0A285NCD2"/>
<keyword evidence="2" id="KW-0645">Protease</keyword>
<keyword evidence="4" id="KW-0720">Serine protease</keyword>
<sequence length="336" mass="36170">MNAKRWWAILIAGLLVIVSIGFQTLFSIINSNFTEAFNSAAGTSLMSEEIMEDGNPMNRIAVLHVEGTIQDTGEESSSILGSATYNHNTFLERLEAAGQDDTVGGVIIEVNSPGGGVVESAEIHDKVVEIQEEYGKPVYISMANTAASGGYYLSASANKIVAHPATITGSIGVIMSTVNYAELADKIGIKQEVIKSAEHKDIMSATRDMTDEERAILQSIIDDMYADFVQVIVDGRGIAKDKVRELGDGRIYSGKQALDNGLVDDLGDLEDTIAMMKEEQGLKDAEVFEYTGDGFGMGSFWATAAEGLFVSDTDLLGIKELMGKSNSPEAMYLYAE</sequence>
<dbReference type="RefSeq" id="WP_097039649.1">
    <property type="nucleotide sequence ID" value="NZ_OBEK01000001.1"/>
</dbReference>
<evidence type="ECO:0000313" key="8">
    <source>
        <dbReference type="Proteomes" id="UP000219356"/>
    </source>
</evidence>
<keyword evidence="5" id="KW-1133">Transmembrane helix</keyword>
<dbReference type="InterPro" id="IPR047272">
    <property type="entry name" value="S49_SppA_C"/>
</dbReference>
<dbReference type="STRING" id="586416.GZ22_16625"/>
<dbReference type="PANTHER" id="PTHR42987:SF7">
    <property type="entry name" value="SIGNAL PEPTIDE PEPTIDASE SPPA-RELATED"/>
    <property type="match status" value="1"/>
</dbReference>
<dbReference type="Pfam" id="PF01343">
    <property type="entry name" value="Peptidase_S49"/>
    <property type="match status" value="1"/>
</dbReference>
<dbReference type="InterPro" id="IPR002142">
    <property type="entry name" value="Peptidase_S49"/>
</dbReference>
<dbReference type="Gene3D" id="3.90.226.10">
    <property type="entry name" value="2-enoyl-CoA Hydratase, Chain A, domain 1"/>
    <property type="match status" value="2"/>
</dbReference>
<evidence type="ECO:0000259" key="6">
    <source>
        <dbReference type="Pfam" id="PF01343"/>
    </source>
</evidence>
<dbReference type="GO" id="GO:0006508">
    <property type="term" value="P:proteolysis"/>
    <property type="evidence" value="ECO:0007669"/>
    <property type="project" value="UniProtKB-KW"/>
</dbReference>
<dbReference type="PANTHER" id="PTHR42987">
    <property type="entry name" value="PEPTIDASE S49"/>
    <property type="match status" value="1"/>
</dbReference>
<evidence type="ECO:0000256" key="1">
    <source>
        <dbReference type="ARBA" id="ARBA00008683"/>
    </source>
</evidence>
<feature type="domain" description="Peptidase S49" evidence="6">
    <location>
        <begin position="133"/>
        <end position="282"/>
    </location>
</feature>
<protein>
    <submittedName>
        <fullName evidence="7">Signal peptide peptidase A. Serine peptidase. MEROPS family S49</fullName>
    </submittedName>
</protein>
<evidence type="ECO:0000313" key="7">
    <source>
        <dbReference type="EMBL" id="SNZ05331.1"/>
    </source>
</evidence>
<keyword evidence="5" id="KW-0472">Membrane</keyword>
<evidence type="ECO:0000256" key="2">
    <source>
        <dbReference type="ARBA" id="ARBA00022670"/>
    </source>
</evidence>
<dbReference type="GO" id="GO:0008236">
    <property type="term" value="F:serine-type peptidase activity"/>
    <property type="evidence" value="ECO:0007669"/>
    <property type="project" value="UniProtKB-KW"/>
</dbReference>
<dbReference type="CDD" id="cd07023">
    <property type="entry name" value="S49_Sppa_N_C"/>
    <property type="match status" value="1"/>
</dbReference>
<keyword evidence="8" id="KW-1185">Reference proteome</keyword>
<keyword evidence="5" id="KW-0812">Transmembrane</keyword>